<sequence>MDVSAAAAVVLILIILTAETSESFSDGCHEHLSGSYKGACWPFINEEKCARTCVLEDFHNLSGACNTFQCWCYTPCNSKIAAGTPIRP</sequence>
<reference evidence="3 4" key="1">
    <citation type="submission" date="2022-10" db="EMBL/GenBank/DDBJ databases">
        <title>WGS assembly of Paspalum vaginatum 540-79.</title>
        <authorList>
            <person name="Sun G."/>
            <person name="Wase N."/>
            <person name="Shu S."/>
            <person name="Jenkins J."/>
            <person name="Zhou B."/>
            <person name="Torres-Rodriguez J."/>
            <person name="Chen C."/>
            <person name="Sandor L."/>
            <person name="Plott C."/>
            <person name="Yoshinga Y."/>
            <person name="Daum C."/>
            <person name="Qi P."/>
            <person name="Barry K."/>
            <person name="Lipzen A."/>
            <person name="Berry L."/>
            <person name="Pedersen C."/>
            <person name="Gottilla T."/>
            <person name="Foltz A."/>
            <person name="Yu H."/>
            <person name="O'Malley R."/>
            <person name="Zhang C."/>
            <person name="Devos K."/>
            <person name="Sigmon B."/>
            <person name="Yu B."/>
            <person name="Obata T."/>
            <person name="Schmutz J."/>
            <person name="Schnable J."/>
        </authorList>
    </citation>
    <scope>NUCLEOTIDE SEQUENCE [LARGE SCALE GENOMIC DNA]</scope>
    <source>
        <strain evidence="4">cv. 540-79</strain>
    </source>
</reference>
<keyword evidence="1" id="KW-0732">Signal</keyword>
<evidence type="ECO:0000313" key="4">
    <source>
        <dbReference type="Proteomes" id="UP001164776"/>
    </source>
</evidence>
<dbReference type="Proteomes" id="UP001164776">
    <property type="component" value="Unassembled WGS sequence"/>
</dbReference>
<evidence type="ECO:0000313" key="3">
    <source>
        <dbReference type="EMBL" id="KAJ1256947.1"/>
    </source>
</evidence>
<dbReference type="Pfam" id="PF00304">
    <property type="entry name" value="Gamma-thionin"/>
    <property type="match status" value="1"/>
</dbReference>
<keyword evidence="4" id="KW-1185">Reference proteome</keyword>
<dbReference type="EMBL" id="MU629454">
    <property type="protein sequence ID" value="KAJ1256947.1"/>
    <property type="molecule type" value="Genomic_DNA"/>
</dbReference>
<comment type="caution">
    <text evidence="3">The sequence shown here is derived from an EMBL/GenBank/DDBJ whole genome shotgun (WGS) entry which is preliminary data.</text>
</comment>
<proteinExistence type="predicted"/>
<evidence type="ECO:0000259" key="2">
    <source>
        <dbReference type="Pfam" id="PF00304"/>
    </source>
</evidence>
<dbReference type="AlphaFoldDB" id="A0A9W8CGK5"/>
<name>A0A9W8CGK5_9POAL</name>
<accession>A0A9W8CGK5</accession>
<gene>
    <name evidence="3" type="ORF">BS78_K260600</name>
</gene>
<feature type="domain" description="Knottins-like" evidence="2">
    <location>
        <begin position="30"/>
        <end position="76"/>
    </location>
</feature>
<feature type="chain" id="PRO_5040738511" description="Knottins-like domain-containing protein" evidence="1">
    <location>
        <begin position="21"/>
        <end position="88"/>
    </location>
</feature>
<dbReference type="InterPro" id="IPR036574">
    <property type="entry name" value="Scorpion_toxin-like_sf"/>
</dbReference>
<protein>
    <recommendedName>
        <fullName evidence="2">Knottins-like domain-containing protein</fullName>
    </recommendedName>
</protein>
<dbReference type="SUPFAM" id="SSF57095">
    <property type="entry name" value="Scorpion toxin-like"/>
    <property type="match status" value="1"/>
</dbReference>
<evidence type="ECO:0000256" key="1">
    <source>
        <dbReference type="SAM" id="SignalP"/>
    </source>
</evidence>
<dbReference type="OrthoDB" id="10339156at2759"/>
<dbReference type="Gene3D" id="3.30.30.10">
    <property type="entry name" value="Knottin, scorpion toxin-like"/>
    <property type="match status" value="1"/>
</dbReference>
<dbReference type="InterPro" id="IPR003614">
    <property type="entry name" value="Knottins"/>
</dbReference>
<organism evidence="3 4">
    <name type="scientific">Paspalum vaginatum</name>
    <name type="common">seashore paspalum</name>
    <dbReference type="NCBI Taxonomy" id="158149"/>
    <lineage>
        <taxon>Eukaryota</taxon>
        <taxon>Viridiplantae</taxon>
        <taxon>Streptophyta</taxon>
        <taxon>Embryophyta</taxon>
        <taxon>Tracheophyta</taxon>
        <taxon>Spermatophyta</taxon>
        <taxon>Magnoliopsida</taxon>
        <taxon>Liliopsida</taxon>
        <taxon>Poales</taxon>
        <taxon>Poaceae</taxon>
        <taxon>PACMAD clade</taxon>
        <taxon>Panicoideae</taxon>
        <taxon>Andropogonodae</taxon>
        <taxon>Paspaleae</taxon>
        <taxon>Paspalinae</taxon>
        <taxon>Paspalum</taxon>
    </lineage>
</organism>
<feature type="signal peptide" evidence="1">
    <location>
        <begin position="1"/>
        <end position="20"/>
    </location>
</feature>